<comment type="caution">
    <text evidence="2">The sequence shown here is derived from an EMBL/GenBank/DDBJ whole genome shotgun (WGS) entry which is preliminary data.</text>
</comment>
<protein>
    <submittedName>
        <fullName evidence="2">Transposase</fullName>
    </submittedName>
</protein>
<name>A0A0W0SHA0_9GAMM</name>
<dbReference type="RefSeq" id="WP_058441805.1">
    <property type="nucleotide sequence ID" value="NZ_CAAAHU010000033.1"/>
</dbReference>
<dbReference type="OrthoDB" id="5653940at2"/>
<reference evidence="2 3" key="1">
    <citation type="submission" date="2015-11" db="EMBL/GenBank/DDBJ databases">
        <title>Genomic analysis of 38 Legionella species identifies large and diverse effector repertoires.</title>
        <authorList>
            <person name="Burstein D."/>
            <person name="Amaro F."/>
            <person name="Zusman T."/>
            <person name="Lifshitz Z."/>
            <person name="Cohen O."/>
            <person name="Gilbert J.A."/>
            <person name="Pupko T."/>
            <person name="Shuman H.A."/>
            <person name="Segal G."/>
        </authorList>
    </citation>
    <scope>NUCLEOTIDE SEQUENCE [LARGE SCALE GENOMIC DNA]</scope>
    <source>
        <strain evidence="2 3">ATCC 43878</strain>
    </source>
</reference>
<dbReference type="PATRIC" id="fig|29422.6.peg.1851"/>
<dbReference type="InterPro" id="IPR002622">
    <property type="entry name" value="Transposase_14"/>
</dbReference>
<feature type="domain" description="Transposase Synechocystis PCC 6803" evidence="1">
    <location>
        <begin position="1"/>
        <end position="111"/>
    </location>
</feature>
<dbReference type="Pfam" id="PF01710">
    <property type="entry name" value="HTH_Tnp_IS630"/>
    <property type="match status" value="1"/>
</dbReference>
<evidence type="ECO:0000313" key="3">
    <source>
        <dbReference type="Proteomes" id="UP000054742"/>
    </source>
</evidence>
<keyword evidence="3" id="KW-1185">Reference proteome</keyword>
<gene>
    <name evidence="2" type="ORF">Lbru_1739</name>
</gene>
<organism evidence="2 3">
    <name type="scientific">Legionella brunensis</name>
    <dbReference type="NCBI Taxonomy" id="29422"/>
    <lineage>
        <taxon>Bacteria</taxon>
        <taxon>Pseudomonadati</taxon>
        <taxon>Pseudomonadota</taxon>
        <taxon>Gammaproteobacteria</taxon>
        <taxon>Legionellales</taxon>
        <taxon>Legionellaceae</taxon>
        <taxon>Legionella</taxon>
    </lineage>
</organism>
<dbReference type="EMBL" id="LNXV01000020">
    <property type="protein sequence ID" value="KTC82819.1"/>
    <property type="molecule type" value="Genomic_DNA"/>
</dbReference>
<accession>A0A0W0SHA0</accession>
<proteinExistence type="predicted"/>
<evidence type="ECO:0000313" key="2">
    <source>
        <dbReference type="EMBL" id="KTC82819.1"/>
    </source>
</evidence>
<dbReference type="Proteomes" id="UP000054742">
    <property type="component" value="Unassembled WGS sequence"/>
</dbReference>
<evidence type="ECO:0000259" key="1">
    <source>
        <dbReference type="Pfam" id="PF01710"/>
    </source>
</evidence>
<dbReference type="AlphaFoldDB" id="A0A0W0SHA0"/>
<dbReference type="STRING" id="29422.Lbru_1739"/>
<sequence length="117" mass="13689">MTYSLDFRRHILKIKAEEQLSYDETSLRFKISKSSLVRWNKGLEPKKTRNKPATKIDMDALKADVSIYPDSYYHERAKRLGASKTGIYWALKRLGVTYKKNIVPSKSRRRKAIIVPE</sequence>